<keyword evidence="2" id="KW-0472">Membrane</keyword>
<reference evidence="3 4" key="1">
    <citation type="submission" date="2019-02" db="EMBL/GenBank/DDBJ databases">
        <title>Genomic Encyclopedia of Type Strains, Phase IV (KMG-IV): sequencing the most valuable type-strain genomes for metagenomic binning, comparative biology and taxonomic classification.</title>
        <authorList>
            <person name="Goeker M."/>
        </authorList>
    </citation>
    <scope>NUCLEOTIDE SEQUENCE [LARGE SCALE GENOMIC DNA]</scope>
    <source>
        <strain evidence="3 4">DSM 16618</strain>
    </source>
</reference>
<gene>
    <name evidence="3" type="ORF">EV679_1335</name>
</gene>
<dbReference type="Proteomes" id="UP000292039">
    <property type="component" value="Unassembled WGS sequence"/>
</dbReference>
<dbReference type="AlphaFoldDB" id="A0A4Q7MNC5"/>
<dbReference type="RefSeq" id="WP_205704144.1">
    <property type="nucleotide sequence ID" value="NZ_CBCSEB010000012.1"/>
</dbReference>
<dbReference type="EMBL" id="SGWZ01000002">
    <property type="protein sequence ID" value="RZS69949.1"/>
    <property type="molecule type" value="Genomic_DNA"/>
</dbReference>
<evidence type="ECO:0000256" key="1">
    <source>
        <dbReference type="SAM" id="MobiDB-lite"/>
    </source>
</evidence>
<feature type="region of interest" description="Disordered" evidence="1">
    <location>
        <begin position="152"/>
        <end position="171"/>
    </location>
</feature>
<evidence type="ECO:0000256" key="2">
    <source>
        <dbReference type="SAM" id="Phobius"/>
    </source>
</evidence>
<sequence>MQYSTTHHSPPLLRSGSLASEQSYNLFEVWGDTIDARHLASAIVIGAAISLGAYVLTRWGLNLVIEDTHMVHAYSMLGGIVGCLAGGVVSAMLFKPKRTVVEEVVDEQFRQAVLADLRKQYGHIGSIDDLSPEVAEELQELGLYEMFAQASDAQHSAKDSQAAPQAGTKGG</sequence>
<evidence type="ECO:0000313" key="3">
    <source>
        <dbReference type="EMBL" id="RZS69949.1"/>
    </source>
</evidence>
<organism evidence="3 4">
    <name type="scientific">Kerstersia gyiorum</name>
    <dbReference type="NCBI Taxonomy" id="206506"/>
    <lineage>
        <taxon>Bacteria</taxon>
        <taxon>Pseudomonadati</taxon>
        <taxon>Pseudomonadota</taxon>
        <taxon>Betaproteobacteria</taxon>
        <taxon>Burkholderiales</taxon>
        <taxon>Alcaligenaceae</taxon>
        <taxon>Kerstersia</taxon>
    </lineage>
</organism>
<feature type="transmembrane region" description="Helical" evidence="2">
    <location>
        <begin position="73"/>
        <end position="94"/>
    </location>
</feature>
<comment type="caution">
    <text evidence="3">The sequence shown here is derived from an EMBL/GenBank/DDBJ whole genome shotgun (WGS) entry which is preliminary data.</text>
</comment>
<name>A0A4Q7MNC5_9BURK</name>
<keyword evidence="2" id="KW-0812">Transmembrane</keyword>
<keyword evidence="2" id="KW-1133">Transmembrane helix</keyword>
<accession>A0A4Q7MNC5</accession>
<evidence type="ECO:0000313" key="4">
    <source>
        <dbReference type="Proteomes" id="UP000292039"/>
    </source>
</evidence>
<protein>
    <submittedName>
        <fullName evidence="3">Uncharacterized protein</fullName>
    </submittedName>
</protein>
<proteinExistence type="predicted"/>
<feature type="transmembrane region" description="Helical" evidence="2">
    <location>
        <begin position="39"/>
        <end position="61"/>
    </location>
</feature>